<evidence type="ECO:0000313" key="9">
    <source>
        <dbReference type="Proteomes" id="UP000054350"/>
    </source>
</evidence>
<name>A0A0L0SML6_ALLM3</name>
<dbReference type="GO" id="GO:0046872">
    <property type="term" value="F:metal ion binding"/>
    <property type="evidence" value="ECO:0007669"/>
    <property type="project" value="UniProtKB-KW"/>
</dbReference>
<dbReference type="eggNOG" id="ENOG502S31Y">
    <property type="taxonomic scope" value="Eukaryota"/>
</dbReference>
<dbReference type="PROSITE" id="PS00497">
    <property type="entry name" value="TYROSINASE_1"/>
    <property type="match status" value="1"/>
</dbReference>
<dbReference type="PANTHER" id="PTHR11474">
    <property type="entry name" value="TYROSINASE FAMILY MEMBER"/>
    <property type="match status" value="1"/>
</dbReference>
<keyword evidence="1" id="KW-0479">Metal-binding</keyword>
<dbReference type="VEuPathDB" id="FungiDB:AMAG_08873"/>
<dbReference type="Pfam" id="PF00264">
    <property type="entry name" value="Tyrosinase"/>
    <property type="match status" value="2"/>
</dbReference>
<protein>
    <recommendedName>
        <fullName evidence="6 7">Tyrosinase copper-binding domain-containing protein</fullName>
    </recommendedName>
</protein>
<evidence type="ECO:0000256" key="3">
    <source>
        <dbReference type="SAM" id="MobiDB-lite"/>
    </source>
</evidence>
<evidence type="ECO:0000259" key="7">
    <source>
        <dbReference type="PROSITE" id="PS00498"/>
    </source>
</evidence>
<dbReference type="OrthoDB" id="6132182at2759"/>
<keyword evidence="4" id="KW-1133">Transmembrane helix</keyword>
<feature type="signal peptide" evidence="5">
    <location>
        <begin position="1"/>
        <end position="33"/>
    </location>
</feature>
<evidence type="ECO:0000256" key="1">
    <source>
        <dbReference type="ARBA" id="ARBA00022723"/>
    </source>
</evidence>
<gene>
    <name evidence="8" type="ORF">AMAG_08873</name>
</gene>
<feature type="region of interest" description="Disordered" evidence="3">
    <location>
        <begin position="315"/>
        <end position="373"/>
    </location>
</feature>
<feature type="domain" description="Tyrosinase copper-binding" evidence="7">
    <location>
        <begin position="246"/>
        <end position="257"/>
    </location>
</feature>
<dbReference type="Proteomes" id="UP000054350">
    <property type="component" value="Unassembled WGS sequence"/>
</dbReference>
<dbReference type="InterPro" id="IPR002227">
    <property type="entry name" value="Tyrosinase_Cu-bd"/>
</dbReference>
<feature type="chain" id="PRO_5005548129" description="Tyrosinase copper-binding domain-containing protein" evidence="5">
    <location>
        <begin position="34"/>
        <end position="498"/>
    </location>
</feature>
<dbReference type="EMBL" id="GG745343">
    <property type="protein sequence ID" value="KNE63801.1"/>
    <property type="molecule type" value="Genomic_DNA"/>
</dbReference>
<feature type="transmembrane region" description="Helical" evidence="4">
    <location>
        <begin position="478"/>
        <end position="497"/>
    </location>
</feature>
<dbReference type="InterPro" id="IPR008922">
    <property type="entry name" value="Di-copper_centre_dom_sf"/>
</dbReference>
<reference evidence="9" key="2">
    <citation type="submission" date="2009-11" db="EMBL/GenBank/DDBJ databases">
        <title>The Genome Sequence of Allomyces macrogynus strain ATCC 38327.</title>
        <authorList>
            <consortium name="The Broad Institute Genome Sequencing Platform"/>
            <person name="Russ C."/>
            <person name="Cuomo C."/>
            <person name="Shea T."/>
            <person name="Young S.K."/>
            <person name="Zeng Q."/>
            <person name="Koehrsen M."/>
            <person name="Haas B."/>
            <person name="Borodovsky M."/>
            <person name="Guigo R."/>
            <person name="Alvarado L."/>
            <person name="Berlin A."/>
            <person name="Borenstein D."/>
            <person name="Chen Z."/>
            <person name="Engels R."/>
            <person name="Freedman E."/>
            <person name="Gellesch M."/>
            <person name="Goldberg J."/>
            <person name="Griggs A."/>
            <person name="Gujja S."/>
            <person name="Heiman D."/>
            <person name="Hepburn T."/>
            <person name="Howarth C."/>
            <person name="Jen D."/>
            <person name="Larson L."/>
            <person name="Lewis B."/>
            <person name="Mehta T."/>
            <person name="Park D."/>
            <person name="Pearson M."/>
            <person name="Roberts A."/>
            <person name="Saif S."/>
            <person name="Shenoy N."/>
            <person name="Sisk P."/>
            <person name="Stolte C."/>
            <person name="Sykes S."/>
            <person name="Walk T."/>
            <person name="White J."/>
            <person name="Yandava C."/>
            <person name="Burger G."/>
            <person name="Gray M.W."/>
            <person name="Holland P.W.H."/>
            <person name="King N."/>
            <person name="Lang F.B.F."/>
            <person name="Roger A.J."/>
            <person name="Ruiz-Trillo I."/>
            <person name="Lander E."/>
            <person name="Nusbaum C."/>
        </authorList>
    </citation>
    <scope>NUCLEOTIDE SEQUENCE [LARGE SCALE GENOMIC DNA]</scope>
    <source>
        <strain evidence="9">ATCC 38327</strain>
    </source>
</reference>
<feature type="compositionally biased region" description="Low complexity" evidence="3">
    <location>
        <begin position="315"/>
        <end position="361"/>
    </location>
</feature>
<dbReference type="AlphaFoldDB" id="A0A0L0SML6"/>
<sequence length="498" mass="52013">MATAAARRLRGPLFAAVIAAVLLVLAAGNHVDAAGTTTTAAAKSATTPAATTSSKSIAATLCTKGVRTRKELRDLTTPELDAVKKAFVTLYKTGRIAHYVNMHRDNSAVAHNSPHFLIWHRAMLAMFEAEFLAAAENKVAGLPYWASTLDAAEPGKSAVFTAKYFGSSNGCLDGAFAGFVHDDDGKCVSRALQQGAWIVEPVQAILTRASRNSYSAFSTYVEYGSHAAVHNGVGGDMANLLKSPWDPLFWMHHAGVDWFWAKWQAQSAANAAMYDGKHNSQPVSKTEDVNGFVANDLLDYQKTLCYVYTDPGAGTPSTNTTTSTTASSSSGTTTVATKTSTDTKSTISTTSSSTSTSTPAPTSRPSPPDWLHGLTRIPDLGAFSDDFLASFQFPRARLDAVMSHVRVAQRWAGKRLVDGQSLPSLSDVQNIDLGAVEKLLTDAAASLADDAPKTVNADAAGAAETDAPGKSGAVAAQVGSGVAVGVVAAVAVVAAVVV</sequence>
<dbReference type="GO" id="GO:0016491">
    <property type="term" value="F:oxidoreductase activity"/>
    <property type="evidence" value="ECO:0007669"/>
    <property type="project" value="InterPro"/>
</dbReference>
<keyword evidence="2" id="KW-0186">Copper</keyword>
<proteinExistence type="predicted"/>
<organism evidence="8 9">
    <name type="scientific">Allomyces macrogynus (strain ATCC 38327)</name>
    <name type="common">Allomyces javanicus var. macrogynus</name>
    <dbReference type="NCBI Taxonomy" id="578462"/>
    <lineage>
        <taxon>Eukaryota</taxon>
        <taxon>Fungi</taxon>
        <taxon>Fungi incertae sedis</taxon>
        <taxon>Blastocladiomycota</taxon>
        <taxon>Blastocladiomycetes</taxon>
        <taxon>Blastocladiales</taxon>
        <taxon>Blastocladiaceae</taxon>
        <taxon>Allomyces</taxon>
    </lineage>
</organism>
<evidence type="ECO:0000259" key="6">
    <source>
        <dbReference type="PROSITE" id="PS00497"/>
    </source>
</evidence>
<dbReference type="Gene3D" id="1.10.1280.10">
    <property type="entry name" value="Di-copper center containing domain from catechol oxidase"/>
    <property type="match status" value="1"/>
</dbReference>
<accession>A0A0L0SML6</accession>
<dbReference type="PROSITE" id="PS00498">
    <property type="entry name" value="TYROSINASE_2"/>
    <property type="match status" value="1"/>
</dbReference>
<evidence type="ECO:0000256" key="2">
    <source>
        <dbReference type="ARBA" id="ARBA00023008"/>
    </source>
</evidence>
<dbReference type="PANTHER" id="PTHR11474:SF126">
    <property type="entry name" value="TYROSINASE-LIKE PROTEIN TYR-1-RELATED"/>
    <property type="match status" value="1"/>
</dbReference>
<dbReference type="InterPro" id="IPR050316">
    <property type="entry name" value="Tyrosinase/Hemocyanin"/>
</dbReference>
<evidence type="ECO:0000256" key="4">
    <source>
        <dbReference type="SAM" id="Phobius"/>
    </source>
</evidence>
<keyword evidence="5" id="KW-0732">Signal</keyword>
<evidence type="ECO:0000313" key="8">
    <source>
        <dbReference type="EMBL" id="KNE63801.1"/>
    </source>
</evidence>
<keyword evidence="4" id="KW-0472">Membrane</keyword>
<keyword evidence="4" id="KW-0812">Transmembrane</keyword>
<evidence type="ECO:0000256" key="5">
    <source>
        <dbReference type="SAM" id="SignalP"/>
    </source>
</evidence>
<dbReference type="SUPFAM" id="SSF48056">
    <property type="entry name" value="Di-copper centre-containing domain"/>
    <property type="match status" value="1"/>
</dbReference>
<dbReference type="STRING" id="578462.A0A0L0SML6"/>
<keyword evidence="9" id="KW-1185">Reference proteome</keyword>
<reference evidence="8 9" key="1">
    <citation type="submission" date="2009-11" db="EMBL/GenBank/DDBJ databases">
        <title>Annotation of Allomyces macrogynus ATCC 38327.</title>
        <authorList>
            <consortium name="The Broad Institute Genome Sequencing Platform"/>
            <person name="Russ C."/>
            <person name="Cuomo C."/>
            <person name="Burger G."/>
            <person name="Gray M.W."/>
            <person name="Holland P.W.H."/>
            <person name="King N."/>
            <person name="Lang F.B.F."/>
            <person name="Roger A.J."/>
            <person name="Ruiz-Trillo I."/>
            <person name="Young S.K."/>
            <person name="Zeng Q."/>
            <person name="Gargeya S."/>
            <person name="Fitzgerald M."/>
            <person name="Haas B."/>
            <person name="Abouelleil A."/>
            <person name="Alvarado L."/>
            <person name="Arachchi H.M."/>
            <person name="Berlin A."/>
            <person name="Chapman S.B."/>
            <person name="Gearin G."/>
            <person name="Goldberg J."/>
            <person name="Griggs A."/>
            <person name="Gujja S."/>
            <person name="Hansen M."/>
            <person name="Heiman D."/>
            <person name="Howarth C."/>
            <person name="Larimer J."/>
            <person name="Lui A."/>
            <person name="MacDonald P.J.P."/>
            <person name="McCowen C."/>
            <person name="Montmayeur A."/>
            <person name="Murphy C."/>
            <person name="Neiman D."/>
            <person name="Pearson M."/>
            <person name="Priest M."/>
            <person name="Roberts A."/>
            <person name="Saif S."/>
            <person name="Shea T."/>
            <person name="Sisk P."/>
            <person name="Stolte C."/>
            <person name="Sykes S."/>
            <person name="Wortman J."/>
            <person name="Nusbaum C."/>
            <person name="Birren B."/>
        </authorList>
    </citation>
    <scope>NUCLEOTIDE SEQUENCE [LARGE SCALE GENOMIC DNA]</scope>
    <source>
        <strain evidence="8 9">ATCC 38327</strain>
    </source>
</reference>
<dbReference type="PRINTS" id="PR00092">
    <property type="entry name" value="TYROSINASE"/>
</dbReference>
<feature type="domain" description="Tyrosinase copper-binding" evidence="6">
    <location>
        <begin position="111"/>
        <end position="128"/>
    </location>
</feature>
<dbReference type="OMA" id="GAWIVEP"/>